<accession>A0AB35MIF3</accession>
<evidence type="ECO:0000313" key="2">
    <source>
        <dbReference type="Proteomes" id="UP001172756"/>
    </source>
</evidence>
<gene>
    <name evidence="1" type="ORF">QQ002_08460</name>
</gene>
<sequence length="174" mass="18609">MRPLPAGSAPSLAPLRARIRAQAEGVVRACERASAEEAAAALAEARRAADAITERAVQAGEAAARSDAAQRSARRRRAAHELDLAGRESLRRELENRVVARARMLRTDPAYPRLLASLRERARELLGDDAAIEEHPDGGVVAVSGTRRLDLTLPALARAALGSPSEEVSALWMP</sequence>
<evidence type="ECO:0000313" key="1">
    <source>
        <dbReference type="EMBL" id="MDN4483564.1"/>
    </source>
</evidence>
<proteinExistence type="predicted"/>
<protein>
    <submittedName>
        <fullName evidence="1">Uncharacterized protein</fullName>
    </submittedName>
</protein>
<reference evidence="1 2" key="1">
    <citation type="submission" date="2023-06" db="EMBL/GenBank/DDBJ databases">
        <title>SYSU T0a273.</title>
        <authorList>
            <person name="Gao L."/>
            <person name="Fang B.-Z."/>
            <person name="Li W.-J."/>
        </authorList>
    </citation>
    <scope>NUCLEOTIDE SEQUENCE [LARGE SCALE GENOMIC DNA]</scope>
    <source>
        <strain evidence="1 2">SYSU T0a273</strain>
    </source>
</reference>
<organism evidence="1 2">
    <name type="scientific">Demequina lignilytica</name>
    <dbReference type="NCBI Taxonomy" id="3051663"/>
    <lineage>
        <taxon>Bacteria</taxon>
        <taxon>Bacillati</taxon>
        <taxon>Actinomycetota</taxon>
        <taxon>Actinomycetes</taxon>
        <taxon>Micrococcales</taxon>
        <taxon>Demequinaceae</taxon>
        <taxon>Demequina</taxon>
    </lineage>
</organism>
<dbReference type="EMBL" id="JAUHQB010000005">
    <property type="protein sequence ID" value="MDN4483564.1"/>
    <property type="molecule type" value="Genomic_DNA"/>
</dbReference>
<dbReference type="AlphaFoldDB" id="A0AB35MIF3"/>
<comment type="caution">
    <text evidence="1">The sequence shown here is derived from an EMBL/GenBank/DDBJ whole genome shotgun (WGS) entry which is preliminary data.</text>
</comment>
<dbReference type="RefSeq" id="WP_301160396.1">
    <property type="nucleotide sequence ID" value="NZ_JAUHQB010000005.1"/>
</dbReference>
<dbReference type="Proteomes" id="UP001172756">
    <property type="component" value="Unassembled WGS sequence"/>
</dbReference>
<name>A0AB35MIF3_9MICO</name>